<feature type="repeat" description="WD" evidence="3">
    <location>
        <begin position="303"/>
        <end position="344"/>
    </location>
</feature>
<dbReference type="GO" id="GO:0000398">
    <property type="term" value="P:mRNA splicing, via spliceosome"/>
    <property type="evidence" value="ECO:0007669"/>
    <property type="project" value="TreeGrafter"/>
</dbReference>
<dbReference type="RefSeq" id="XP_033769917.1">
    <property type="nucleotide sequence ID" value="XM_033914026.1"/>
</dbReference>
<dbReference type="GeneID" id="54634362"/>
<dbReference type="GO" id="GO:0046540">
    <property type="term" value="C:U4/U6 x U5 tri-snRNP complex"/>
    <property type="evidence" value="ECO:0007669"/>
    <property type="project" value="TreeGrafter"/>
</dbReference>
<dbReference type="PROSITE" id="PS00678">
    <property type="entry name" value="WD_REPEATS_1"/>
    <property type="match status" value="3"/>
</dbReference>
<evidence type="ECO:0000313" key="5">
    <source>
        <dbReference type="RefSeq" id="XP_033769917.1"/>
    </source>
</evidence>
<dbReference type="SMART" id="SM00500">
    <property type="entry name" value="SFM"/>
    <property type="match status" value="1"/>
</dbReference>
<proteinExistence type="predicted"/>
<dbReference type="InterPro" id="IPR015943">
    <property type="entry name" value="WD40/YVTN_repeat-like_dom_sf"/>
</dbReference>
<dbReference type="GO" id="GO:0030621">
    <property type="term" value="F:U4 snRNA binding"/>
    <property type="evidence" value="ECO:0007669"/>
    <property type="project" value="TreeGrafter"/>
</dbReference>
<dbReference type="Pfam" id="PF00400">
    <property type="entry name" value="WD40"/>
    <property type="match status" value="7"/>
</dbReference>
<dbReference type="PROSITE" id="PS50082">
    <property type="entry name" value="WD_REPEATS_2"/>
    <property type="match status" value="4"/>
</dbReference>
<dbReference type="SMART" id="SM00320">
    <property type="entry name" value="WD40"/>
    <property type="match status" value="7"/>
</dbReference>
<dbReference type="InterPro" id="IPR036322">
    <property type="entry name" value="WD40_repeat_dom_sf"/>
</dbReference>
<dbReference type="InterPro" id="IPR020472">
    <property type="entry name" value="WD40_PAC1"/>
</dbReference>
<dbReference type="GO" id="GO:0017070">
    <property type="term" value="F:U6 snRNA binding"/>
    <property type="evidence" value="ECO:0007669"/>
    <property type="project" value="TreeGrafter"/>
</dbReference>
<reference evidence="5" key="4">
    <citation type="submission" date="2025-08" db="UniProtKB">
        <authorList>
            <consortium name="RefSeq"/>
        </authorList>
    </citation>
    <scope>IDENTIFICATION</scope>
    <source>
        <strain evidence="5">CBS432</strain>
    </source>
</reference>
<dbReference type="VEuPathDB" id="FungiDB:SPAR_P04200"/>
<keyword evidence="1 3" id="KW-0853">WD repeat</keyword>
<dbReference type="OrthoDB" id="540662at2759"/>
<dbReference type="InterPro" id="IPR001680">
    <property type="entry name" value="WD40_rpt"/>
</dbReference>
<organism evidence="5">
    <name type="scientific">Saccharomyces paradoxus</name>
    <name type="common">Yeast</name>
    <name type="synonym">Saccharomyces douglasii</name>
    <dbReference type="NCBI Taxonomy" id="27291"/>
    <lineage>
        <taxon>Eukaryota</taxon>
        <taxon>Fungi</taxon>
        <taxon>Dikarya</taxon>
        <taxon>Ascomycota</taxon>
        <taxon>Saccharomycotina</taxon>
        <taxon>Saccharomycetes</taxon>
        <taxon>Saccharomycetales</taxon>
        <taxon>Saccharomycetaceae</taxon>
        <taxon>Saccharomyces</taxon>
    </lineage>
</organism>
<evidence type="ECO:0000256" key="1">
    <source>
        <dbReference type="ARBA" id="ARBA00022574"/>
    </source>
</evidence>
<accession>A0A8B8V1N3</accession>
<dbReference type="InterPro" id="IPR019775">
    <property type="entry name" value="WD40_repeat_CS"/>
</dbReference>
<name>A0A8B8V1N3_SACPA</name>
<dbReference type="KEGG" id="spao:SPAR_P04200"/>
<reference evidence="5" key="1">
    <citation type="journal article" date="2017" name="Nat. Genet.">
        <title>Contrasting evolutionary genome dynamics between domesticated and wild yeasts.</title>
        <authorList>
            <person name="Yue J.X."/>
            <person name="Li J."/>
            <person name="Aigrain L."/>
            <person name="Hallin J."/>
            <person name="Persson K."/>
            <person name="Oliver K."/>
            <person name="Bergstrom A."/>
            <person name="Coupland P."/>
            <person name="Warringer J."/>
            <person name="Lagomarsino M.C."/>
            <person name="Fischer G."/>
            <person name="Durbin R."/>
            <person name="Liti G."/>
        </authorList>
    </citation>
    <scope>NUCLEOTIDE SEQUENCE</scope>
    <source>
        <strain evidence="5">CBS432</strain>
    </source>
</reference>
<feature type="repeat" description="WD" evidence="3">
    <location>
        <begin position="261"/>
        <end position="302"/>
    </location>
</feature>
<dbReference type="AlphaFoldDB" id="A0A8B8V1N3"/>
<reference evidence="5" key="3">
    <citation type="submission" date="2025-07" db="EMBL/GenBank/DDBJ databases">
        <authorList>
            <consortium name="NCBI Genome Project"/>
        </authorList>
    </citation>
    <scope>NUCLEOTIDE SEQUENCE</scope>
    <source>
        <strain evidence="5">CBS432</strain>
    </source>
</reference>
<dbReference type="PRINTS" id="PR00320">
    <property type="entry name" value="GPROTEINBRPT"/>
</dbReference>
<reference evidence="5" key="2">
    <citation type="submission" date="2020-01" db="EMBL/GenBank/DDBJ databases">
        <title>Population-level Yeast Reference Genomes.</title>
        <authorList>
            <person name="Yue J.-X."/>
        </authorList>
    </citation>
    <scope>NUCLEOTIDE SEQUENCE</scope>
    <source>
        <strain evidence="5">CBS432</strain>
    </source>
</reference>
<sequence length="465" mass="52265">MSKGIALENLPVDLQHRGVTQNESTADILSQLPHERLQAVLEKIPEDDLEVRNLLLILKKPEVVENEDVQQRRMRLAEMLMADEIDPGSINNTEGINGEEEDEEDDEEFFTPATSELIQARKFLIKYSLDRSRKRLQKEMERHQKFNTRQELLSRRTELRRMANLELAGSQLLSTKPISAVSLSPDDMVVATGSWAGDLRVLNSQTLQPLTQKLDSHVGKIGAIDWHPDSNNQMVSCGEDGLIKNFQYLYEEGELRLLGDLVGHERRVSDVKYHPSGKFIGSASHDMTWRLWDASTHQELLLQEGHAKGVFSLSFQCDGSLVCSGGMDSLSMLWDIRSGSKVMTLAGHSKPVYSVAWSTNGYQVATGGGDGLINVWDIRKRDEGQLNQILAHRNIVTQVQFSKDDGGKKFVSCGYDNLINVYSSDTWLKMGSLEGHTDKIISLDISSDSHFLVTGGWDRSIKLWN</sequence>
<feature type="repeat" description="WD" evidence="3">
    <location>
        <begin position="345"/>
        <end position="386"/>
    </location>
</feature>
<feature type="domain" description="Pre-mRNA processing factor 4 (PRP4)-like" evidence="4">
    <location>
        <begin position="46"/>
        <end position="95"/>
    </location>
</feature>
<evidence type="ECO:0000256" key="2">
    <source>
        <dbReference type="ARBA" id="ARBA00022737"/>
    </source>
</evidence>
<dbReference type="Gene3D" id="2.130.10.10">
    <property type="entry name" value="YVTN repeat-like/Quinoprotein amine dehydrogenase"/>
    <property type="match status" value="2"/>
</dbReference>
<dbReference type="CDD" id="cd00200">
    <property type="entry name" value="WD40"/>
    <property type="match status" value="1"/>
</dbReference>
<feature type="repeat" description="WD" evidence="3">
    <location>
        <begin position="433"/>
        <end position="465"/>
    </location>
</feature>
<keyword evidence="2" id="KW-0677">Repeat</keyword>
<evidence type="ECO:0000256" key="3">
    <source>
        <dbReference type="PROSITE-ProRule" id="PRU00221"/>
    </source>
</evidence>
<protein>
    <submittedName>
        <fullName evidence="5">U4/U6-U5 snRNP complex subunit PRP4</fullName>
    </submittedName>
</protein>
<gene>
    <name evidence="5" type="primary">PRP4</name>
    <name evidence="5" type="ORF">SPAR_P04200</name>
</gene>
<dbReference type="PROSITE" id="PS50294">
    <property type="entry name" value="WD_REPEATS_REGION"/>
    <property type="match status" value="4"/>
</dbReference>
<evidence type="ECO:0000259" key="4">
    <source>
        <dbReference type="SMART" id="SM00500"/>
    </source>
</evidence>
<dbReference type="PANTHER" id="PTHR19846">
    <property type="entry name" value="WD40 REPEAT PROTEIN"/>
    <property type="match status" value="1"/>
</dbReference>
<dbReference type="SUPFAM" id="SSF50978">
    <property type="entry name" value="WD40 repeat-like"/>
    <property type="match status" value="1"/>
</dbReference>
<dbReference type="PANTHER" id="PTHR19846:SF0">
    <property type="entry name" value="PRE-MRNA PROCESSING FACTOR 4"/>
    <property type="match status" value="1"/>
</dbReference>
<dbReference type="InterPro" id="IPR014906">
    <property type="entry name" value="PRP4-like"/>
</dbReference>